<keyword evidence="3" id="KW-1185">Reference proteome</keyword>
<evidence type="ECO:0000313" key="2">
    <source>
        <dbReference type="EMBL" id="CAI9731962.1"/>
    </source>
</evidence>
<keyword evidence="1" id="KW-0472">Membrane</keyword>
<organism evidence="2 3">
    <name type="scientific">Octopus vulgaris</name>
    <name type="common">Common octopus</name>
    <dbReference type="NCBI Taxonomy" id="6645"/>
    <lineage>
        <taxon>Eukaryota</taxon>
        <taxon>Metazoa</taxon>
        <taxon>Spiralia</taxon>
        <taxon>Lophotrochozoa</taxon>
        <taxon>Mollusca</taxon>
        <taxon>Cephalopoda</taxon>
        <taxon>Coleoidea</taxon>
        <taxon>Octopodiformes</taxon>
        <taxon>Octopoda</taxon>
        <taxon>Incirrata</taxon>
        <taxon>Octopodidae</taxon>
        <taxon>Octopus</taxon>
    </lineage>
</organism>
<reference evidence="2" key="1">
    <citation type="submission" date="2023-08" db="EMBL/GenBank/DDBJ databases">
        <authorList>
            <person name="Alioto T."/>
            <person name="Alioto T."/>
            <person name="Gomez Garrido J."/>
        </authorList>
    </citation>
    <scope>NUCLEOTIDE SEQUENCE</scope>
</reference>
<protein>
    <submittedName>
        <fullName evidence="2">Uncharacterized protein</fullName>
    </submittedName>
</protein>
<dbReference type="EMBL" id="OX597826">
    <property type="protein sequence ID" value="CAI9731962.1"/>
    <property type="molecule type" value="Genomic_DNA"/>
</dbReference>
<gene>
    <name evidence="2" type="ORF">OCTVUL_1B027525</name>
</gene>
<keyword evidence="1" id="KW-0812">Transmembrane</keyword>
<evidence type="ECO:0000313" key="3">
    <source>
        <dbReference type="Proteomes" id="UP001162480"/>
    </source>
</evidence>
<feature type="transmembrane region" description="Helical" evidence="1">
    <location>
        <begin position="88"/>
        <end position="113"/>
    </location>
</feature>
<sequence>MLQEGVGYEICTSENKKQHRVVESVHANEQDAENIYRSQYQTSISYTILRGEMERGGDSVMVMYVHGVVGALILTSDNADFDGGLVVALMFGVGGGGGFDGVAVFAVAVSSLVA</sequence>
<dbReference type="AlphaFoldDB" id="A0AA36FBZ5"/>
<name>A0AA36FBZ5_OCTVU</name>
<dbReference type="Proteomes" id="UP001162480">
    <property type="component" value="Chromosome 13"/>
</dbReference>
<proteinExistence type="predicted"/>
<keyword evidence="1" id="KW-1133">Transmembrane helix</keyword>
<evidence type="ECO:0000256" key="1">
    <source>
        <dbReference type="SAM" id="Phobius"/>
    </source>
</evidence>
<accession>A0AA36FBZ5</accession>
<feature type="transmembrane region" description="Helical" evidence="1">
    <location>
        <begin position="59"/>
        <end position="76"/>
    </location>
</feature>